<dbReference type="InterPro" id="IPR002826">
    <property type="entry name" value="MptE-like"/>
</dbReference>
<name>A0A486XV30_9GAMM</name>
<evidence type="ECO:0000313" key="2">
    <source>
        <dbReference type="EMBL" id="VHO06511.1"/>
    </source>
</evidence>
<evidence type="ECO:0000259" key="1">
    <source>
        <dbReference type="Pfam" id="PF01973"/>
    </source>
</evidence>
<proteinExistence type="predicted"/>
<dbReference type="Gene3D" id="3.90.1480.10">
    <property type="entry name" value="Alpha-2,3-sialyltransferase"/>
    <property type="match status" value="1"/>
</dbReference>
<gene>
    <name evidence="2" type="ORF">BAL341_3526</name>
</gene>
<organism evidence="2">
    <name type="scientific">Rheinheimera sp. BAL341</name>
    <dbReference type="NCBI Taxonomy" id="1708203"/>
    <lineage>
        <taxon>Bacteria</taxon>
        <taxon>Pseudomonadati</taxon>
        <taxon>Pseudomonadota</taxon>
        <taxon>Gammaproteobacteria</taxon>
        <taxon>Chromatiales</taxon>
        <taxon>Chromatiaceae</taxon>
        <taxon>Rheinheimera</taxon>
    </lineage>
</organism>
<sequence>MLNFLYNLMLETGVPIQRWQKDLIKFKDIHKGKTCVLIGNGPSVNYHDLVQLEQLNLITFVFNRFHKVYDEIEFEPTYTLSIDPSFIDDFFEELLKNSKGTLFIGHHQYLSKMQGFNWLRVKDTEVFKFSKNPLKSISPGGSVVVAAIQLAYYMGCKDIYLYGIDHSFHIANNAENTNGKVQGEGNHFIKNYRSNKAWFPPDTAKIEESFITCLNLINGEGGKLINISRQSKLPTIPRMNFIDFIQSYKNG</sequence>
<accession>A0A486XV30</accession>
<dbReference type="AlphaFoldDB" id="A0A486XV30"/>
<protein>
    <recommendedName>
        <fullName evidence="1">6-hydroxymethylpterin diphosphokinase MptE-like domain-containing protein</fullName>
    </recommendedName>
</protein>
<reference evidence="2" key="1">
    <citation type="submission" date="2019-04" db="EMBL/GenBank/DDBJ databases">
        <authorList>
            <person name="Brambilla D."/>
        </authorList>
    </citation>
    <scope>NUCLEOTIDE SEQUENCE</scope>
    <source>
        <strain evidence="2">BAL1</strain>
    </source>
</reference>
<feature type="domain" description="6-hydroxymethylpterin diphosphokinase MptE-like" evidence="1">
    <location>
        <begin position="24"/>
        <end position="169"/>
    </location>
</feature>
<dbReference type="EMBL" id="CAAJGR010000034">
    <property type="protein sequence ID" value="VHO06511.1"/>
    <property type="molecule type" value="Genomic_DNA"/>
</dbReference>
<dbReference type="Pfam" id="PF01973">
    <property type="entry name" value="MptE-like"/>
    <property type="match status" value="1"/>
</dbReference>